<dbReference type="Proteomes" id="UP001251528">
    <property type="component" value="Unassembled WGS sequence"/>
</dbReference>
<reference evidence="3" key="1">
    <citation type="submission" date="2023-06" db="EMBL/GenBank/DDBJ databases">
        <title>Conoideocrella luteorostrata (Hypocreales: Clavicipitaceae), a potential biocontrol fungus for elongate hemlock scale in United States Christmas tree production areas.</title>
        <authorList>
            <person name="Barrett H."/>
            <person name="Lovett B."/>
            <person name="Macias A.M."/>
            <person name="Stajich J.E."/>
            <person name="Kasson M.T."/>
        </authorList>
    </citation>
    <scope>NUCLEOTIDE SEQUENCE</scope>
    <source>
        <strain evidence="3">ARSEF 14590</strain>
    </source>
</reference>
<feature type="transmembrane region" description="Helical" evidence="2">
    <location>
        <begin position="28"/>
        <end position="46"/>
    </location>
</feature>
<protein>
    <submittedName>
        <fullName evidence="3">Uncharacterized protein</fullName>
    </submittedName>
</protein>
<keyword evidence="4" id="KW-1185">Reference proteome</keyword>
<evidence type="ECO:0000256" key="1">
    <source>
        <dbReference type="SAM" id="MobiDB-lite"/>
    </source>
</evidence>
<dbReference type="AlphaFoldDB" id="A0AAJ0CX23"/>
<feature type="compositionally biased region" description="Acidic residues" evidence="1">
    <location>
        <begin position="68"/>
        <end position="77"/>
    </location>
</feature>
<accession>A0AAJ0CX23</accession>
<evidence type="ECO:0000313" key="3">
    <source>
        <dbReference type="EMBL" id="KAK2612576.1"/>
    </source>
</evidence>
<proteinExistence type="predicted"/>
<organism evidence="3 4">
    <name type="scientific">Conoideocrella luteorostrata</name>
    <dbReference type="NCBI Taxonomy" id="1105319"/>
    <lineage>
        <taxon>Eukaryota</taxon>
        <taxon>Fungi</taxon>
        <taxon>Dikarya</taxon>
        <taxon>Ascomycota</taxon>
        <taxon>Pezizomycotina</taxon>
        <taxon>Sordariomycetes</taxon>
        <taxon>Hypocreomycetidae</taxon>
        <taxon>Hypocreales</taxon>
        <taxon>Clavicipitaceae</taxon>
        <taxon>Conoideocrella</taxon>
    </lineage>
</organism>
<keyword evidence="2" id="KW-0812">Transmembrane</keyword>
<evidence type="ECO:0000256" key="2">
    <source>
        <dbReference type="SAM" id="Phobius"/>
    </source>
</evidence>
<feature type="region of interest" description="Disordered" evidence="1">
    <location>
        <begin position="62"/>
        <end position="99"/>
    </location>
</feature>
<sequence>MSGFIPIQETHRPMTPSIPHIPLNPSSIFYSILLCLCLVAIIRILYYTLNANNPYTITPGLEHHYQDHDDDDDDDELPSDHSTNHPGRISSRHSEMTSRTRTSFVGFSTITSPGGALCLPNLRFGSGHSDTTEPLLMPFDDNNEPLVELDAVSRDRRQSEDRRIGVSVHGTNTLNTTWGWMV</sequence>
<dbReference type="EMBL" id="JASWJB010000014">
    <property type="protein sequence ID" value="KAK2612576.1"/>
    <property type="molecule type" value="Genomic_DNA"/>
</dbReference>
<evidence type="ECO:0000313" key="4">
    <source>
        <dbReference type="Proteomes" id="UP001251528"/>
    </source>
</evidence>
<comment type="caution">
    <text evidence="3">The sequence shown here is derived from an EMBL/GenBank/DDBJ whole genome shotgun (WGS) entry which is preliminary data.</text>
</comment>
<keyword evidence="2" id="KW-1133">Transmembrane helix</keyword>
<name>A0AAJ0CX23_9HYPO</name>
<gene>
    <name evidence="3" type="ORF">QQS21_001347</name>
</gene>
<keyword evidence="2" id="KW-0472">Membrane</keyword>